<sequence length="223" mass="25014">MRRFAVGYEQAARLVLVTFITNLAFLAHTLLGLVIVGFFPSLAAACGVFRKWLTDEDREWGVAQTWRTFHRLWRRELKGANVFGWIQAAAWALLLWDYWVVNFHRTGRIGVFVSGVLFCLMIFIGLATALSWVLFAHFDQGVGWTLLKSVQMVLARPWMSIVLAVGLAFLAFACWSWPGLAVVFGPALLCLLSCSVVWLYGRLDGFSVHMRPGAQGESEVKGV</sequence>
<accession>A0ABU8ZPJ7</accession>
<feature type="transmembrane region" description="Helical" evidence="1">
    <location>
        <begin position="111"/>
        <end position="135"/>
    </location>
</feature>
<dbReference type="InterPro" id="IPR006938">
    <property type="entry name" value="DUF624"/>
</dbReference>
<evidence type="ECO:0000313" key="3">
    <source>
        <dbReference type="Proteomes" id="UP001373159"/>
    </source>
</evidence>
<organism evidence="2 3">
    <name type="scientific">Bifidobacterium favimelis</name>
    <dbReference type="NCBI Taxonomy" id="3122979"/>
    <lineage>
        <taxon>Bacteria</taxon>
        <taxon>Bacillati</taxon>
        <taxon>Actinomycetota</taxon>
        <taxon>Actinomycetes</taxon>
        <taxon>Bifidobacteriales</taxon>
        <taxon>Bifidobacteriaceae</taxon>
        <taxon>Bifidobacterium</taxon>
    </lineage>
</organism>
<keyword evidence="1" id="KW-0812">Transmembrane</keyword>
<feature type="transmembrane region" description="Helical" evidence="1">
    <location>
        <begin position="82"/>
        <end position="99"/>
    </location>
</feature>
<evidence type="ECO:0000256" key="1">
    <source>
        <dbReference type="SAM" id="Phobius"/>
    </source>
</evidence>
<dbReference type="Pfam" id="PF04854">
    <property type="entry name" value="DUF624"/>
    <property type="match status" value="1"/>
</dbReference>
<feature type="transmembrane region" description="Helical" evidence="1">
    <location>
        <begin position="180"/>
        <end position="201"/>
    </location>
</feature>
<feature type="transmembrane region" description="Helical" evidence="1">
    <location>
        <begin position="12"/>
        <end position="39"/>
    </location>
</feature>
<gene>
    <name evidence="2" type="ORF">V8P97_06895</name>
</gene>
<dbReference type="EMBL" id="JBANBB010000002">
    <property type="protein sequence ID" value="MEK0307185.1"/>
    <property type="molecule type" value="Genomic_DNA"/>
</dbReference>
<protein>
    <submittedName>
        <fullName evidence="2">DUF624 domain-containing protein</fullName>
    </submittedName>
</protein>
<evidence type="ECO:0000313" key="2">
    <source>
        <dbReference type="EMBL" id="MEK0307185.1"/>
    </source>
</evidence>
<dbReference type="RefSeq" id="WP_340469906.1">
    <property type="nucleotide sequence ID" value="NZ_JBANBB010000002.1"/>
</dbReference>
<name>A0ABU8ZPJ7_9BIFI</name>
<keyword evidence="1" id="KW-0472">Membrane</keyword>
<keyword evidence="1" id="KW-1133">Transmembrane helix</keyword>
<comment type="caution">
    <text evidence="2">The sequence shown here is derived from an EMBL/GenBank/DDBJ whole genome shotgun (WGS) entry which is preliminary data.</text>
</comment>
<keyword evidence="3" id="KW-1185">Reference proteome</keyword>
<reference evidence="2 3" key="1">
    <citation type="submission" date="2024-02" db="EMBL/GenBank/DDBJ databases">
        <title>Bifidobacterium honeyensis sp. nov., isolated from the comb honey.</title>
        <authorList>
            <person name="Liu W."/>
            <person name="Li Y."/>
        </authorList>
    </citation>
    <scope>NUCLEOTIDE SEQUENCE [LARGE SCALE GENOMIC DNA]</scope>
    <source>
        <strain evidence="2 3">IMAU50988</strain>
    </source>
</reference>
<dbReference type="Proteomes" id="UP001373159">
    <property type="component" value="Unassembled WGS sequence"/>
</dbReference>
<feature type="transmembrane region" description="Helical" evidence="1">
    <location>
        <begin position="155"/>
        <end position="173"/>
    </location>
</feature>
<proteinExistence type="predicted"/>